<dbReference type="HOGENOM" id="CLU_3283079_0_0_2"/>
<dbReference type="KEGG" id="ttn:TTX_2113"/>
<dbReference type="EMBL" id="FN869859">
    <property type="protein sequence ID" value="CCC82725.1"/>
    <property type="molecule type" value="Genomic_DNA"/>
</dbReference>
<evidence type="ECO:0000313" key="1">
    <source>
        <dbReference type="EMBL" id="CCC82725.1"/>
    </source>
</evidence>
<gene>
    <name evidence="1" type="ordered locus">TTX_2113</name>
</gene>
<dbReference type="PaxDb" id="768679-TTX_2113"/>
<dbReference type="GeneID" id="77145478"/>
<dbReference type="AlphaFoldDB" id="G4RMP9"/>
<dbReference type="Proteomes" id="UP000002654">
    <property type="component" value="Chromosome"/>
</dbReference>
<reference evidence="1 2" key="1">
    <citation type="journal article" date="2011" name="PLoS ONE">
        <title>The complete genome sequence of Thermoproteus tenax: a physiologically versatile member of the Crenarchaeota.</title>
        <authorList>
            <person name="Siebers B."/>
            <person name="Zaparty M."/>
            <person name="Raddatz G."/>
            <person name="Tjaden B."/>
            <person name="Albers S.V."/>
            <person name="Bell S.D."/>
            <person name="Blombach F."/>
            <person name="Kletzin A."/>
            <person name="Kyrpides N."/>
            <person name="Lanz C."/>
            <person name="Plagens A."/>
            <person name="Rampp M."/>
            <person name="Rosinus A."/>
            <person name="von Jan M."/>
            <person name="Makarova K.S."/>
            <person name="Klenk H.P."/>
            <person name="Schuster S.C."/>
            <person name="Hensel R."/>
        </authorList>
    </citation>
    <scope>NUCLEOTIDE SEQUENCE [LARGE SCALE GENOMIC DNA]</scope>
    <source>
        <strain evidence="2">ATCC 35583 / DSM 2078 / JCM 9277 / NBRC 100435 / Kra 1</strain>
    </source>
</reference>
<name>G4RMP9_THETK</name>
<protein>
    <submittedName>
        <fullName evidence="1">Uncharacterized protein</fullName>
    </submittedName>
</protein>
<proteinExistence type="predicted"/>
<evidence type="ECO:0000313" key="2">
    <source>
        <dbReference type="Proteomes" id="UP000002654"/>
    </source>
</evidence>
<dbReference type="RefSeq" id="WP_014127978.1">
    <property type="nucleotide sequence ID" value="NC_016070.1"/>
</dbReference>
<keyword evidence="2" id="KW-1185">Reference proteome</keyword>
<accession>G4RMP9</accession>
<dbReference type="PATRIC" id="fig|768679.9.peg.2136"/>
<dbReference type="STRING" id="768679.TTX_2113"/>
<organism evidence="1 2">
    <name type="scientific">Thermoproteus tenax (strain ATCC 35583 / DSM 2078 / JCM 9277 / NBRC 100435 / Kra 1)</name>
    <dbReference type="NCBI Taxonomy" id="768679"/>
    <lineage>
        <taxon>Archaea</taxon>
        <taxon>Thermoproteota</taxon>
        <taxon>Thermoprotei</taxon>
        <taxon>Thermoproteales</taxon>
        <taxon>Thermoproteaceae</taxon>
        <taxon>Thermoproteus</taxon>
    </lineage>
</organism>
<sequence length="40" mass="5002">MVVYLLSLLSVLAYIEETRRRRFWRRLRPLLRRPATWAGW</sequence>